<sequence>MMTQPDIEAAQDLLREASYLLIILGRELEDKPLEALTDATANKVIDARRILMEGGDPDADNA</sequence>
<dbReference type="RefSeq" id="WP_203626798.1">
    <property type="nucleotide sequence ID" value="NZ_BOLQ01000008.1"/>
</dbReference>
<proteinExistence type="predicted"/>
<dbReference type="EMBL" id="JBHTOC010000006">
    <property type="protein sequence ID" value="MFD1429566.1"/>
    <property type="molecule type" value="Genomic_DNA"/>
</dbReference>
<comment type="caution">
    <text evidence="1">The sequence shown here is derived from an EMBL/GenBank/DDBJ whole genome shotgun (WGS) entry which is preliminary data.</text>
</comment>
<dbReference type="Proteomes" id="UP001597196">
    <property type="component" value="Unassembled WGS sequence"/>
</dbReference>
<name>A0ABW4CI36_9LACO</name>
<protein>
    <submittedName>
        <fullName evidence="1">Uncharacterized protein</fullName>
    </submittedName>
</protein>
<evidence type="ECO:0000313" key="2">
    <source>
        <dbReference type="Proteomes" id="UP001597196"/>
    </source>
</evidence>
<reference evidence="2" key="1">
    <citation type="journal article" date="2019" name="Int. J. Syst. Evol. Microbiol.">
        <title>The Global Catalogue of Microorganisms (GCM) 10K type strain sequencing project: providing services to taxonomists for standard genome sequencing and annotation.</title>
        <authorList>
            <consortium name="The Broad Institute Genomics Platform"/>
            <consortium name="The Broad Institute Genome Sequencing Center for Infectious Disease"/>
            <person name="Wu L."/>
            <person name="Ma J."/>
        </authorList>
    </citation>
    <scope>NUCLEOTIDE SEQUENCE [LARGE SCALE GENOMIC DNA]</scope>
    <source>
        <strain evidence="2">CCM 8980</strain>
    </source>
</reference>
<evidence type="ECO:0000313" key="1">
    <source>
        <dbReference type="EMBL" id="MFD1429566.1"/>
    </source>
</evidence>
<keyword evidence="2" id="KW-1185">Reference proteome</keyword>
<accession>A0ABW4CI36</accession>
<organism evidence="1 2">
    <name type="scientific">Lacticaseibacillus mingshuiensis</name>
    <dbReference type="NCBI Taxonomy" id="2799574"/>
    <lineage>
        <taxon>Bacteria</taxon>
        <taxon>Bacillati</taxon>
        <taxon>Bacillota</taxon>
        <taxon>Bacilli</taxon>
        <taxon>Lactobacillales</taxon>
        <taxon>Lactobacillaceae</taxon>
        <taxon>Lacticaseibacillus</taxon>
    </lineage>
</organism>
<gene>
    <name evidence="1" type="ORF">ACFQ4P_04810</name>
</gene>